<feature type="compositionally biased region" description="Gly residues" evidence="1">
    <location>
        <begin position="126"/>
        <end position="135"/>
    </location>
</feature>
<reference evidence="3 4" key="1">
    <citation type="submission" date="2018-04" db="EMBL/GenBank/DDBJ databases">
        <title>Genomic Encyclopedia of Archaeal and Bacterial Type Strains, Phase II (KMG-II): from individual species to whole genera.</title>
        <authorList>
            <person name="Goeker M."/>
        </authorList>
    </citation>
    <scope>NUCLEOTIDE SEQUENCE [LARGE SCALE GENOMIC DNA]</scope>
    <source>
        <strain evidence="3 4">DSM 29329</strain>
    </source>
</reference>
<sequence>MGHQVSDPDPKRKLEELEIRLARLRAARQPEKPHQQDYHSQAQLAWRMVTEMVAGLAIGFGIGFGLDTLLGSTPWLMVTFTVLGIVAGIRVMMRSAAELQADYVPPEDAGDLQDDDAFEADEDEGNGYGDGNARR</sequence>
<dbReference type="AlphaFoldDB" id="A0A2T6APM2"/>
<accession>A0A2T6APM2</accession>
<dbReference type="InterPro" id="IPR032820">
    <property type="entry name" value="ATPase_put"/>
</dbReference>
<protein>
    <submittedName>
        <fullName evidence="3">ATP synthase protein I</fullName>
    </submittedName>
</protein>
<gene>
    <name evidence="3" type="ORF">C8N44_12085</name>
</gene>
<dbReference type="EMBL" id="QBKN01000020">
    <property type="protein sequence ID" value="PTX45730.1"/>
    <property type="molecule type" value="Genomic_DNA"/>
</dbReference>
<feature type="transmembrane region" description="Helical" evidence="2">
    <location>
        <begin position="72"/>
        <end position="93"/>
    </location>
</feature>
<evidence type="ECO:0000313" key="4">
    <source>
        <dbReference type="Proteomes" id="UP000244069"/>
    </source>
</evidence>
<keyword evidence="2" id="KW-0812">Transmembrane</keyword>
<dbReference type="Proteomes" id="UP000244069">
    <property type="component" value="Unassembled WGS sequence"/>
</dbReference>
<feature type="transmembrane region" description="Helical" evidence="2">
    <location>
        <begin position="44"/>
        <end position="66"/>
    </location>
</feature>
<comment type="caution">
    <text evidence="3">The sequence shown here is derived from an EMBL/GenBank/DDBJ whole genome shotgun (WGS) entry which is preliminary data.</text>
</comment>
<evidence type="ECO:0000256" key="1">
    <source>
        <dbReference type="SAM" id="MobiDB-lite"/>
    </source>
</evidence>
<keyword evidence="4" id="KW-1185">Reference proteome</keyword>
<evidence type="ECO:0000256" key="2">
    <source>
        <dbReference type="SAM" id="Phobius"/>
    </source>
</evidence>
<dbReference type="Pfam" id="PF09527">
    <property type="entry name" value="ATPase_gene1"/>
    <property type="match status" value="1"/>
</dbReference>
<feature type="compositionally biased region" description="Acidic residues" evidence="1">
    <location>
        <begin position="108"/>
        <end position="125"/>
    </location>
</feature>
<name>A0A2T6APM2_9RHOB</name>
<keyword evidence="2" id="KW-1133">Transmembrane helix</keyword>
<proteinExistence type="predicted"/>
<organism evidence="3 4">
    <name type="scientific">Allosediminivita pacifica</name>
    <dbReference type="NCBI Taxonomy" id="1267769"/>
    <lineage>
        <taxon>Bacteria</taxon>
        <taxon>Pseudomonadati</taxon>
        <taxon>Pseudomonadota</taxon>
        <taxon>Alphaproteobacteria</taxon>
        <taxon>Rhodobacterales</taxon>
        <taxon>Paracoccaceae</taxon>
        <taxon>Allosediminivita</taxon>
    </lineage>
</organism>
<keyword evidence="2" id="KW-0472">Membrane</keyword>
<evidence type="ECO:0000313" key="3">
    <source>
        <dbReference type="EMBL" id="PTX45730.1"/>
    </source>
</evidence>
<feature type="region of interest" description="Disordered" evidence="1">
    <location>
        <begin position="104"/>
        <end position="135"/>
    </location>
</feature>